<organism evidence="3 4">
    <name type="scientific">Pseudotamlana carrageenivorans</name>
    <dbReference type="NCBI Taxonomy" id="2069432"/>
    <lineage>
        <taxon>Bacteria</taxon>
        <taxon>Pseudomonadati</taxon>
        <taxon>Bacteroidota</taxon>
        <taxon>Flavobacteriia</taxon>
        <taxon>Flavobacteriales</taxon>
        <taxon>Flavobacteriaceae</taxon>
        <taxon>Pseudotamlana</taxon>
    </lineage>
</organism>
<dbReference type="KEGG" id="taj:C1A40_17345"/>
<dbReference type="EMBL" id="CP025938">
    <property type="protein sequence ID" value="AUS07091.1"/>
    <property type="molecule type" value="Genomic_DNA"/>
</dbReference>
<dbReference type="OrthoDB" id="1431594at2"/>
<dbReference type="AlphaFoldDB" id="A0A2I7SMH1"/>
<evidence type="ECO:0000259" key="2">
    <source>
        <dbReference type="Pfam" id="PF13568"/>
    </source>
</evidence>
<dbReference type="Proteomes" id="UP000236592">
    <property type="component" value="Chromosome"/>
</dbReference>
<dbReference type="InterPro" id="IPR011250">
    <property type="entry name" value="OMP/PagP_B-barrel"/>
</dbReference>
<name>A0A2I7SMH1_9FLAO</name>
<keyword evidence="1" id="KW-0732">Signal</keyword>
<feature type="signal peptide" evidence="1">
    <location>
        <begin position="1"/>
        <end position="30"/>
    </location>
</feature>
<protein>
    <recommendedName>
        <fullName evidence="2">Outer membrane protein beta-barrel domain-containing protein</fullName>
    </recommendedName>
</protein>
<dbReference type="Pfam" id="PF13568">
    <property type="entry name" value="OMP_b-brl_2"/>
    <property type="match status" value="1"/>
</dbReference>
<evidence type="ECO:0000313" key="4">
    <source>
        <dbReference type="Proteomes" id="UP000236592"/>
    </source>
</evidence>
<proteinExistence type="predicted"/>
<evidence type="ECO:0000313" key="3">
    <source>
        <dbReference type="EMBL" id="AUS07091.1"/>
    </source>
</evidence>
<reference evidence="4" key="1">
    <citation type="submission" date="2018-01" db="EMBL/GenBank/DDBJ databases">
        <title>Complete genome of Tamlana sp. UJ94.</title>
        <authorList>
            <person name="Jung J."/>
            <person name="Chung D."/>
            <person name="Bae S.S."/>
            <person name="Baek K."/>
        </authorList>
    </citation>
    <scope>NUCLEOTIDE SEQUENCE [LARGE SCALE GENOMIC DNA]</scope>
    <source>
        <strain evidence="4">UJ94</strain>
    </source>
</reference>
<dbReference type="SUPFAM" id="SSF56925">
    <property type="entry name" value="OMPA-like"/>
    <property type="match status" value="1"/>
</dbReference>
<dbReference type="InterPro" id="IPR025665">
    <property type="entry name" value="Beta-barrel_OMP_2"/>
</dbReference>
<sequence length="205" mass="22856">MKNTKNLKSKWYKSTLFILLFCVIPSLSIAQSGSGWGIKGGLNYNANGDYFNDIENAYENPKANTGFHVGVFGKTGGFIFLRPELVYTNTKSDYDDDTFKMQKIDATMLAGLDLVGPLSIFAGPSFQYILDTDFEGLSVDDMEKDFTVGLNIGFGFNLKRIGIDLRYERAFTKNEATIINSNIPLAENRLDTRSNQLILSLSLLL</sequence>
<keyword evidence="4" id="KW-1185">Reference proteome</keyword>
<feature type="chain" id="PRO_5014389780" description="Outer membrane protein beta-barrel domain-containing protein" evidence="1">
    <location>
        <begin position="31"/>
        <end position="205"/>
    </location>
</feature>
<dbReference type="RefSeq" id="WP_102996977.1">
    <property type="nucleotide sequence ID" value="NZ_CP025938.1"/>
</dbReference>
<evidence type="ECO:0000256" key="1">
    <source>
        <dbReference type="SAM" id="SignalP"/>
    </source>
</evidence>
<gene>
    <name evidence="3" type="ORF">C1A40_17345</name>
</gene>
<accession>A0A2I7SMH1</accession>
<feature type="domain" description="Outer membrane protein beta-barrel" evidence="2">
    <location>
        <begin position="30"/>
        <end position="173"/>
    </location>
</feature>